<feature type="active site" description="Proton acceptor" evidence="1">
    <location>
        <position position="210"/>
    </location>
</feature>
<organism evidence="4 5">
    <name type="scientific">Niveomyces insectorum RCEF 264</name>
    <dbReference type="NCBI Taxonomy" id="1081102"/>
    <lineage>
        <taxon>Eukaryota</taxon>
        <taxon>Fungi</taxon>
        <taxon>Dikarya</taxon>
        <taxon>Ascomycota</taxon>
        <taxon>Pezizomycotina</taxon>
        <taxon>Sordariomycetes</taxon>
        <taxon>Hypocreomycetidae</taxon>
        <taxon>Hypocreales</taxon>
        <taxon>Cordycipitaceae</taxon>
        <taxon>Niveomyces</taxon>
    </lineage>
</organism>
<dbReference type="PANTHER" id="PTHR37536">
    <property type="entry name" value="PUTATIVE (AFU_ORTHOLOGUE AFUA_3G02970)-RELATED"/>
    <property type="match status" value="1"/>
</dbReference>
<protein>
    <submittedName>
        <fullName evidence="4">Acid proteinase</fullName>
    </submittedName>
</protein>
<evidence type="ECO:0000313" key="4">
    <source>
        <dbReference type="EMBL" id="OAA57092.1"/>
    </source>
</evidence>
<sequence length="275" mass="28582">MKFFAAAVSILLSAEAVLASPVTLVPRESRSAQRASQRRTRPRVGVPGPAVKGANGGGGAAPIAHVDYSQNWAGAVLVGSGYTSVTGTFTVPTPKQPSGGSSSTQYAASAWVGLDGDTCQTAILQTGIDFNVKGKSVSFDAWYEWFPDYAYTFSGFEIRAGDVIRLTAAATSKSAGSVLIENHTTGKNVSHAFTGESNELCETNAEWIVEDFEAGGSLVPFANFGTVTFTDCAVTRTGGTTTGVSGATIIDMEQDNNLLTSCNTSGANKVTCSYV</sequence>
<dbReference type="PRINTS" id="PR00977">
    <property type="entry name" value="SCYTLDPTASE"/>
</dbReference>
<dbReference type="InterPro" id="IPR038656">
    <property type="entry name" value="Peptidase_G1_sf"/>
</dbReference>
<accession>A0A167PWC9</accession>
<feature type="signal peptide" evidence="3">
    <location>
        <begin position="1"/>
        <end position="19"/>
    </location>
</feature>
<evidence type="ECO:0000313" key="5">
    <source>
        <dbReference type="Proteomes" id="UP000076874"/>
    </source>
</evidence>
<evidence type="ECO:0000256" key="2">
    <source>
        <dbReference type="SAM" id="MobiDB-lite"/>
    </source>
</evidence>
<reference evidence="4 5" key="1">
    <citation type="journal article" date="2016" name="Genome Biol. Evol.">
        <title>Divergent and convergent evolution of fungal pathogenicity.</title>
        <authorList>
            <person name="Shang Y."/>
            <person name="Xiao G."/>
            <person name="Zheng P."/>
            <person name="Cen K."/>
            <person name="Zhan S."/>
            <person name="Wang C."/>
        </authorList>
    </citation>
    <scope>NUCLEOTIDE SEQUENCE [LARGE SCALE GENOMIC DNA]</scope>
    <source>
        <strain evidence="4 5">RCEF 264</strain>
    </source>
</reference>
<dbReference type="GO" id="GO:0070007">
    <property type="term" value="F:glutamic-type endopeptidase activity"/>
    <property type="evidence" value="ECO:0007669"/>
    <property type="project" value="InterPro"/>
</dbReference>
<dbReference type="InterPro" id="IPR000250">
    <property type="entry name" value="Peptidase_G1"/>
</dbReference>
<dbReference type="Pfam" id="PF01828">
    <property type="entry name" value="Peptidase_A4"/>
    <property type="match status" value="1"/>
</dbReference>
<comment type="caution">
    <text evidence="4">The sequence shown here is derived from an EMBL/GenBank/DDBJ whole genome shotgun (WGS) entry which is preliminary data.</text>
</comment>
<dbReference type="InterPro" id="IPR013320">
    <property type="entry name" value="ConA-like_dom_sf"/>
</dbReference>
<dbReference type="GO" id="GO:0006508">
    <property type="term" value="P:proteolysis"/>
    <property type="evidence" value="ECO:0007669"/>
    <property type="project" value="InterPro"/>
</dbReference>
<dbReference type="CDD" id="cd13426">
    <property type="entry name" value="Peptidase_G1"/>
    <property type="match status" value="1"/>
</dbReference>
<gene>
    <name evidence="4" type="ORF">SPI_07473</name>
</gene>
<dbReference type="SUPFAM" id="SSF49899">
    <property type="entry name" value="Concanavalin A-like lectins/glucanases"/>
    <property type="match status" value="1"/>
</dbReference>
<proteinExistence type="predicted"/>
<evidence type="ECO:0000256" key="3">
    <source>
        <dbReference type="SAM" id="SignalP"/>
    </source>
</evidence>
<feature type="region of interest" description="Disordered" evidence="2">
    <location>
        <begin position="27"/>
        <end position="50"/>
    </location>
</feature>
<keyword evidence="3" id="KW-0732">Signal</keyword>
<feature type="chain" id="PRO_5007891305" evidence="3">
    <location>
        <begin position="20"/>
        <end position="275"/>
    </location>
</feature>
<dbReference type="OrthoDB" id="2862635at2759"/>
<dbReference type="PANTHER" id="PTHR37536:SF1">
    <property type="entry name" value="ASPERGILLOPEPSIN, PUTAITVE (AFU_ORTHOLOGUE AFUA_7G01200)"/>
    <property type="match status" value="1"/>
</dbReference>
<name>A0A167PWC9_9HYPO</name>
<dbReference type="AlphaFoldDB" id="A0A167PWC9"/>
<dbReference type="STRING" id="1081102.A0A167PWC9"/>
<dbReference type="Gene3D" id="2.60.120.700">
    <property type="entry name" value="Peptidase G1"/>
    <property type="match status" value="1"/>
</dbReference>
<dbReference type="Proteomes" id="UP000076874">
    <property type="component" value="Unassembled WGS sequence"/>
</dbReference>
<evidence type="ECO:0000256" key="1">
    <source>
        <dbReference type="PIRSR" id="PIRSR600250-50"/>
    </source>
</evidence>
<dbReference type="EMBL" id="AZHD01000015">
    <property type="protein sequence ID" value="OAA57092.1"/>
    <property type="molecule type" value="Genomic_DNA"/>
</dbReference>
<keyword evidence="5" id="KW-1185">Reference proteome</keyword>